<accession>A0A1C2IEU4</accession>
<comment type="miscellaneous">
    <text evidence="8">The reaction proceeds by a bi uni uni bi ping pong mechanism.</text>
</comment>
<dbReference type="Gene3D" id="3.30.1300.10">
    <property type="entry name" value="Pantoate-beta-alanine ligase, C-terminal domain"/>
    <property type="match status" value="1"/>
</dbReference>
<feature type="binding site" evidence="8">
    <location>
        <position position="58"/>
    </location>
    <ligand>
        <name>beta-alanine</name>
        <dbReference type="ChEBI" id="CHEBI:57966"/>
    </ligand>
</feature>
<dbReference type="UniPathway" id="UPA00028">
    <property type="reaction ID" value="UER00005"/>
</dbReference>
<comment type="caution">
    <text evidence="8">Lacks conserved residue(s) required for the propagation of feature annotation.</text>
</comment>
<dbReference type="GO" id="GO:0004592">
    <property type="term" value="F:pantoate-beta-alanine ligase activity"/>
    <property type="evidence" value="ECO:0007669"/>
    <property type="project" value="UniProtKB-UniRule"/>
</dbReference>
<dbReference type="InterPro" id="IPR042176">
    <property type="entry name" value="Pantoate_ligase_C"/>
</dbReference>
<comment type="caution">
    <text evidence="9">The sequence shown here is derived from an EMBL/GenBank/DDBJ whole genome shotgun (WGS) entry which is preliminary data.</text>
</comment>
<dbReference type="OrthoDB" id="5290636at2"/>
<dbReference type="CDD" id="cd00560">
    <property type="entry name" value="PanC"/>
    <property type="match status" value="1"/>
</dbReference>
<feature type="binding site" evidence="8">
    <location>
        <begin position="184"/>
        <end position="187"/>
    </location>
    <ligand>
        <name>ATP</name>
        <dbReference type="ChEBI" id="CHEBI:30616"/>
    </ligand>
</feature>
<evidence type="ECO:0000313" key="9">
    <source>
        <dbReference type="EMBL" id="OCX74483.1"/>
    </source>
</evidence>
<evidence type="ECO:0000256" key="3">
    <source>
        <dbReference type="ARBA" id="ARBA00022598"/>
    </source>
</evidence>
<keyword evidence="8" id="KW-0963">Cytoplasm</keyword>
<comment type="pathway">
    <text evidence="1 8">Cofactor biosynthesis; (R)-pantothenate biosynthesis; (R)-pantothenate from (R)-pantoate and beta-alanine: step 1/1.</text>
</comment>
<dbReference type="PANTHER" id="PTHR21299">
    <property type="entry name" value="CYTIDYLATE KINASE/PANTOATE-BETA-ALANINE LIGASE"/>
    <property type="match status" value="1"/>
</dbReference>
<evidence type="ECO:0000256" key="2">
    <source>
        <dbReference type="ARBA" id="ARBA00009256"/>
    </source>
</evidence>
<dbReference type="AlphaFoldDB" id="A0A1C2IEU4"/>
<dbReference type="NCBIfam" id="TIGR00018">
    <property type="entry name" value="panC"/>
    <property type="match status" value="1"/>
</dbReference>
<dbReference type="Gene3D" id="3.40.50.620">
    <property type="entry name" value="HUPs"/>
    <property type="match status" value="1"/>
</dbReference>
<dbReference type="GO" id="GO:0015940">
    <property type="term" value="P:pantothenate biosynthetic process"/>
    <property type="evidence" value="ECO:0007669"/>
    <property type="project" value="UniProtKB-UniRule"/>
</dbReference>
<evidence type="ECO:0000256" key="8">
    <source>
        <dbReference type="HAMAP-Rule" id="MF_00158"/>
    </source>
</evidence>
<dbReference type="HAMAP" id="MF_00158">
    <property type="entry name" value="PanC"/>
    <property type="match status" value="1"/>
</dbReference>
<dbReference type="RefSeq" id="WP_031575022.1">
    <property type="nucleotide sequence ID" value="NZ_DAIAWO010000065.1"/>
</dbReference>
<comment type="catalytic activity">
    <reaction evidence="7 8">
        <text>(R)-pantoate + beta-alanine + ATP = (R)-pantothenate + AMP + diphosphate + H(+)</text>
        <dbReference type="Rhea" id="RHEA:10912"/>
        <dbReference type="ChEBI" id="CHEBI:15378"/>
        <dbReference type="ChEBI" id="CHEBI:15980"/>
        <dbReference type="ChEBI" id="CHEBI:29032"/>
        <dbReference type="ChEBI" id="CHEBI:30616"/>
        <dbReference type="ChEBI" id="CHEBI:33019"/>
        <dbReference type="ChEBI" id="CHEBI:57966"/>
        <dbReference type="ChEBI" id="CHEBI:456215"/>
        <dbReference type="EC" id="6.3.2.1"/>
    </reaction>
</comment>
<sequence length="279" mass="30806">MPVFKDIASLRQWRQSLRGTLAFVPTMGNLHEGHMALVRLAAARAEQVLVSIYVNPLQFGPNEDFAQYPRSLDKDLQQLHAAGCSTVFTPDDALMYPHGRKDLSIIIPPHSLTKVLCGASRPGHFAGVCTVVNKLLQMVQPEILILGEKDYQQLRIVQQMVADMNMTTQILPGPVQREADGLAYSSRNARLSPSERQMAPLLAATLFDLVQRSTPQASIAELAQAGRDSLEQVGFVVDYLELRDSDTLQAVNVARPGARWFTAAHLGQTRLIDNVMIPL</sequence>
<comment type="similarity">
    <text evidence="2 8">Belongs to the pantothenate synthetase family.</text>
</comment>
<dbReference type="InterPro" id="IPR014729">
    <property type="entry name" value="Rossmann-like_a/b/a_fold"/>
</dbReference>
<comment type="function">
    <text evidence="8">Catalyzes the condensation of pantoate with beta-alanine in an ATP-dependent reaction via a pantoyl-adenylate intermediate.</text>
</comment>
<dbReference type="GeneID" id="60695542"/>
<evidence type="ECO:0000256" key="5">
    <source>
        <dbReference type="ARBA" id="ARBA00022741"/>
    </source>
</evidence>
<dbReference type="Pfam" id="PF02569">
    <property type="entry name" value="Pantoate_ligase"/>
    <property type="match status" value="1"/>
</dbReference>
<comment type="subunit">
    <text evidence="8">Homodimer.</text>
</comment>
<evidence type="ECO:0000256" key="7">
    <source>
        <dbReference type="ARBA" id="ARBA00048258"/>
    </source>
</evidence>
<keyword evidence="10" id="KW-1185">Reference proteome</keyword>
<evidence type="ECO:0000256" key="6">
    <source>
        <dbReference type="ARBA" id="ARBA00022840"/>
    </source>
</evidence>
<dbReference type="InterPro" id="IPR003721">
    <property type="entry name" value="Pantoate_ligase"/>
</dbReference>
<evidence type="ECO:0000256" key="1">
    <source>
        <dbReference type="ARBA" id="ARBA00004990"/>
    </source>
</evidence>
<keyword evidence="6 8" id="KW-0067">ATP-binding</keyword>
<keyword evidence="3 8" id="KW-0436">Ligase</keyword>
<feature type="active site" description="Proton donor" evidence="8">
    <location>
        <position position="34"/>
    </location>
</feature>
<keyword evidence="5 8" id="KW-0547">Nucleotide-binding</keyword>
<dbReference type="EC" id="6.3.2.1" evidence="8"/>
<dbReference type="Proteomes" id="UP000095008">
    <property type="component" value="Unassembled WGS sequence"/>
</dbReference>
<dbReference type="GO" id="GO:0005829">
    <property type="term" value="C:cytosol"/>
    <property type="evidence" value="ECO:0007669"/>
    <property type="project" value="TreeGrafter"/>
</dbReference>
<reference evidence="9" key="1">
    <citation type="journal article" date="2016" name="Int. J. Mol. Sci.">
        <title>Comparative genomics of the extreme acidophile Acidithiobacillus thiooxidans reveals intraspecific divergence and niche adaptation.</title>
        <authorList>
            <person name="Zhang X."/>
            <person name="Feng X."/>
            <person name="Tao J."/>
            <person name="Ma L."/>
            <person name="Xiao Y."/>
            <person name="Liang Y."/>
            <person name="Liu X."/>
            <person name="Yin H."/>
        </authorList>
    </citation>
    <scope>NUCLEOTIDE SEQUENCE [LARGE SCALE GENOMIC DNA]</scope>
    <source>
        <strain evidence="9">DXS-W</strain>
    </source>
</reference>
<keyword evidence="4 8" id="KW-0566">Pantothenate biosynthesis</keyword>
<evidence type="ECO:0000313" key="10">
    <source>
        <dbReference type="Proteomes" id="UP000095008"/>
    </source>
</evidence>
<comment type="subcellular location">
    <subcellularLocation>
        <location evidence="8">Cytoplasm</location>
    </subcellularLocation>
</comment>
<feature type="binding site" evidence="8">
    <location>
        <begin position="27"/>
        <end position="34"/>
    </location>
    <ligand>
        <name>ATP</name>
        <dbReference type="ChEBI" id="CHEBI:30616"/>
    </ligand>
</feature>
<feature type="binding site" evidence="8">
    <location>
        <position position="153"/>
    </location>
    <ligand>
        <name>(R)-pantoate</name>
        <dbReference type="ChEBI" id="CHEBI:15980"/>
    </ligand>
</feature>
<proteinExistence type="inferred from homology"/>
<dbReference type="PANTHER" id="PTHR21299:SF1">
    <property type="entry name" value="PANTOATE--BETA-ALANINE LIGASE"/>
    <property type="match status" value="1"/>
</dbReference>
<dbReference type="SUPFAM" id="SSF52374">
    <property type="entry name" value="Nucleotidylyl transferase"/>
    <property type="match status" value="1"/>
</dbReference>
<feature type="binding site" evidence="8">
    <location>
        <position position="58"/>
    </location>
    <ligand>
        <name>(R)-pantoate</name>
        <dbReference type="ChEBI" id="CHEBI:15980"/>
    </ligand>
</feature>
<organism evidence="9 10">
    <name type="scientific">Acidithiobacillus thiooxidans</name>
    <name type="common">Thiobacillus thiooxidans</name>
    <dbReference type="NCBI Taxonomy" id="930"/>
    <lineage>
        <taxon>Bacteria</taxon>
        <taxon>Pseudomonadati</taxon>
        <taxon>Pseudomonadota</taxon>
        <taxon>Acidithiobacillia</taxon>
        <taxon>Acidithiobacillales</taxon>
        <taxon>Acidithiobacillaceae</taxon>
        <taxon>Acidithiobacillus</taxon>
    </lineage>
</organism>
<name>A0A1C2IEU4_ACITH</name>
<protein>
    <recommendedName>
        <fullName evidence="8">Pantothenate synthetase</fullName>
        <shortName evidence="8">PS</shortName>
        <ecNumber evidence="8">6.3.2.1</ecNumber>
    </recommendedName>
    <alternativeName>
        <fullName evidence="8">Pantoate--beta-alanine ligase</fullName>
    </alternativeName>
    <alternativeName>
        <fullName evidence="8">Pantoate-activating enzyme</fullName>
    </alternativeName>
</protein>
<feature type="binding site" evidence="8">
    <location>
        <begin position="147"/>
        <end position="150"/>
    </location>
    <ligand>
        <name>ATP</name>
        <dbReference type="ChEBI" id="CHEBI:30616"/>
    </ligand>
</feature>
<dbReference type="EMBL" id="LWRY01000037">
    <property type="protein sequence ID" value="OCX74483.1"/>
    <property type="molecule type" value="Genomic_DNA"/>
</dbReference>
<dbReference type="GO" id="GO:0005524">
    <property type="term" value="F:ATP binding"/>
    <property type="evidence" value="ECO:0007669"/>
    <property type="project" value="UniProtKB-KW"/>
</dbReference>
<evidence type="ECO:0000256" key="4">
    <source>
        <dbReference type="ARBA" id="ARBA00022655"/>
    </source>
</evidence>
<gene>
    <name evidence="8" type="primary">panC</name>
    <name evidence="9" type="ORF">A6M23_05830</name>
</gene>